<proteinExistence type="predicted"/>
<gene>
    <name evidence="1" type="ORF">RhiirC2_801707</name>
</gene>
<evidence type="ECO:0000313" key="2">
    <source>
        <dbReference type="Proteomes" id="UP000233469"/>
    </source>
</evidence>
<reference evidence="1 2" key="2">
    <citation type="submission" date="2017-10" db="EMBL/GenBank/DDBJ databases">
        <title>Extensive intraspecific genome diversity in a model arbuscular mycorrhizal fungus.</title>
        <authorList>
            <person name="Chen E.C.H."/>
            <person name="Morin E."/>
            <person name="Baudet D."/>
            <person name="Noel J."/>
            <person name="Ndikumana S."/>
            <person name="Charron P."/>
            <person name="St-Onge C."/>
            <person name="Giorgi J."/>
            <person name="Grigoriev I.V."/>
            <person name="Roux C."/>
            <person name="Martin F.M."/>
            <person name="Corradi N."/>
        </authorList>
    </citation>
    <scope>NUCLEOTIDE SEQUENCE [LARGE SCALE GENOMIC DNA]</scope>
    <source>
        <strain evidence="1 2">C2</strain>
    </source>
</reference>
<reference evidence="1 2" key="1">
    <citation type="submission" date="2016-04" db="EMBL/GenBank/DDBJ databases">
        <title>Genome analyses suggest a sexual origin of heterokaryosis in a supposedly ancient asexual fungus.</title>
        <authorList>
            <person name="Ropars J."/>
            <person name="Sedzielewska K."/>
            <person name="Noel J."/>
            <person name="Charron P."/>
            <person name="Farinelli L."/>
            <person name="Marton T."/>
            <person name="Kruger M."/>
            <person name="Pelin A."/>
            <person name="Brachmann A."/>
            <person name="Corradi N."/>
        </authorList>
    </citation>
    <scope>NUCLEOTIDE SEQUENCE [LARGE SCALE GENOMIC DNA]</scope>
    <source>
        <strain evidence="1 2">C2</strain>
    </source>
</reference>
<accession>A0A2N1M234</accession>
<comment type="caution">
    <text evidence="1">The sequence shown here is derived from an EMBL/GenBank/DDBJ whole genome shotgun (WGS) entry which is preliminary data.</text>
</comment>
<organism evidence="1 2">
    <name type="scientific">Rhizophagus irregularis</name>
    <dbReference type="NCBI Taxonomy" id="588596"/>
    <lineage>
        <taxon>Eukaryota</taxon>
        <taxon>Fungi</taxon>
        <taxon>Fungi incertae sedis</taxon>
        <taxon>Mucoromycota</taxon>
        <taxon>Glomeromycotina</taxon>
        <taxon>Glomeromycetes</taxon>
        <taxon>Glomerales</taxon>
        <taxon>Glomeraceae</taxon>
        <taxon>Rhizophagus</taxon>
    </lineage>
</organism>
<dbReference type="Proteomes" id="UP000233469">
    <property type="component" value="Unassembled WGS sequence"/>
</dbReference>
<dbReference type="AlphaFoldDB" id="A0A2N1M234"/>
<name>A0A2N1M234_9GLOM</name>
<protein>
    <submittedName>
        <fullName evidence="1">Uncharacterized protein</fullName>
    </submittedName>
</protein>
<evidence type="ECO:0000313" key="1">
    <source>
        <dbReference type="EMBL" id="PKK55707.1"/>
    </source>
</evidence>
<dbReference type="EMBL" id="LLXL01007005">
    <property type="protein sequence ID" value="PKK55707.1"/>
    <property type="molecule type" value="Genomic_DNA"/>
</dbReference>
<sequence length="57" mass="6856">MVPSWIFESHAQKIGQNYGKEEKHFQILNRQPRGTEWQNLHHKTWNSNNCRQARPPT</sequence>